<accession>A0AA86TW68</accession>
<reference evidence="2 3" key="2">
    <citation type="submission" date="2024-07" db="EMBL/GenBank/DDBJ databases">
        <authorList>
            <person name="Akdeniz Z."/>
        </authorList>
    </citation>
    <scope>NUCLEOTIDE SEQUENCE [LARGE SCALE GENOMIC DNA]</scope>
</reference>
<keyword evidence="3" id="KW-1185">Reference proteome</keyword>
<dbReference type="Proteomes" id="UP001642409">
    <property type="component" value="Unassembled WGS sequence"/>
</dbReference>
<comment type="caution">
    <text evidence="1">The sequence shown here is derived from an EMBL/GenBank/DDBJ whole genome shotgun (WGS) entry which is preliminary data.</text>
</comment>
<organism evidence="1">
    <name type="scientific">Hexamita inflata</name>
    <dbReference type="NCBI Taxonomy" id="28002"/>
    <lineage>
        <taxon>Eukaryota</taxon>
        <taxon>Metamonada</taxon>
        <taxon>Diplomonadida</taxon>
        <taxon>Hexamitidae</taxon>
        <taxon>Hexamitinae</taxon>
        <taxon>Hexamita</taxon>
    </lineage>
</organism>
<proteinExistence type="predicted"/>
<evidence type="ECO:0000313" key="1">
    <source>
        <dbReference type="EMBL" id="CAI9930641.1"/>
    </source>
</evidence>
<reference evidence="1" key="1">
    <citation type="submission" date="2023-06" db="EMBL/GenBank/DDBJ databases">
        <authorList>
            <person name="Kurt Z."/>
        </authorList>
    </citation>
    <scope>NUCLEOTIDE SEQUENCE</scope>
</reference>
<dbReference type="AlphaFoldDB" id="A0AA86TW68"/>
<evidence type="ECO:0000313" key="3">
    <source>
        <dbReference type="Proteomes" id="UP001642409"/>
    </source>
</evidence>
<evidence type="ECO:0000313" key="2">
    <source>
        <dbReference type="EMBL" id="CAL5974570.1"/>
    </source>
</evidence>
<sequence>MKKLSQLPEHNAIREKYLSQICALYTAKNQILKSFIQQIVSCPVNAQFVFNYLVNNNQSTDKLLEVVKLSQIAVSKESSEMLFKVFEQAMTLKDRERVKAMYNIIQQDREKYRKVIEGEKSSKEVKELVAKLLRPK</sequence>
<dbReference type="EMBL" id="CATOUU010000464">
    <property type="protein sequence ID" value="CAI9930641.1"/>
    <property type="molecule type" value="Genomic_DNA"/>
</dbReference>
<dbReference type="EMBL" id="CAXDID020000005">
    <property type="protein sequence ID" value="CAL5974570.1"/>
    <property type="molecule type" value="Genomic_DNA"/>
</dbReference>
<protein>
    <submittedName>
        <fullName evidence="2">Hypothetical_protein</fullName>
    </submittedName>
</protein>
<gene>
    <name evidence="1" type="ORF">HINF_LOCUS18286</name>
    <name evidence="2" type="ORF">HINF_LOCUS2919</name>
</gene>
<name>A0AA86TW68_9EUKA</name>